<feature type="region of interest" description="Disordered" evidence="1">
    <location>
        <begin position="1"/>
        <end position="20"/>
    </location>
</feature>
<dbReference type="EMBL" id="QHCS01000003">
    <property type="protein sequence ID" value="RHX85231.1"/>
    <property type="molecule type" value="Genomic_DNA"/>
</dbReference>
<sequence length="84" mass="9766">MLGLFLLDSPENEESGFPENVRFRREPVLDEIPTKKEGSEDPRTSTVFSQNSAQHRSSYVFLVKSSCSLKQKKFLYDKRNLRIL</sequence>
<evidence type="ECO:0000313" key="2">
    <source>
        <dbReference type="EMBL" id="RHX85231.1"/>
    </source>
</evidence>
<reference evidence="3" key="1">
    <citation type="submission" date="2018-05" db="EMBL/GenBank/DDBJ databases">
        <title>Leptospira yasudae sp. nov. and Leptospira stimsonii sp. nov., two pathogenic species of the genus Leptospira isolated from environmental sources.</title>
        <authorList>
            <person name="Casanovas-Massana A."/>
            <person name="Hamond C."/>
            <person name="Santos L.A."/>
            <person name="Hacker K.P."/>
            <person name="Balassiano I."/>
            <person name="Medeiros M.A."/>
            <person name="Reis M.G."/>
            <person name="Ko A.I."/>
            <person name="Wunder E.A."/>
        </authorList>
    </citation>
    <scope>NUCLEOTIDE SEQUENCE [LARGE SCALE GENOMIC DNA]</scope>
    <source>
        <strain evidence="3">AMB6-RJ</strain>
    </source>
</reference>
<name>A0A8B3CPF5_9LEPT</name>
<comment type="caution">
    <text evidence="2">The sequence shown here is derived from an EMBL/GenBank/DDBJ whole genome shotgun (WGS) entry which is preliminary data.</text>
</comment>
<proteinExistence type="predicted"/>
<protein>
    <submittedName>
        <fullName evidence="2">Uncharacterized protein</fullName>
    </submittedName>
</protein>
<dbReference type="AlphaFoldDB" id="A0A8B3CPF5"/>
<feature type="compositionally biased region" description="Basic and acidic residues" evidence="1">
    <location>
        <begin position="28"/>
        <end position="43"/>
    </location>
</feature>
<evidence type="ECO:0000313" key="3">
    <source>
        <dbReference type="Proteomes" id="UP000266669"/>
    </source>
</evidence>
<organism evidence="2 3">
    <name type="scientific">Leptospira stimsonii</name>
    <dbReference type="NCBI Taxonomy" id="2202203"/>
    <lineage>
        <taxon>Bacteria</taxon>
        <taxon>Pseudomonadati</taxon>
        <taxon>Spirochaetota</taxon>
        <taxon>Spirochaetia</taxon>
        <taxon>Leptospirales</taxon>
        <taxon>Leptospiraceae</taxon>
        <taxon>Leptospira</taxon>
    </lineage>
</organism>
<gene>
    <name evidence="2" type="ORF">DLM78_14000</name>
</gene>
<dbReference type="Proteomes" id="UP000266669">
    <property type="component" value="Unassembled WGS sequence"/>
</dbReference>
<feature type="region of interest" description="Disordered" evidence="1">
    <location>
        <begin position="28"/>
        <end position="50"/>
    </location>
</feature>
<accession>A0A8B3CPF5</accession>
<evidence type="ECO:0000256" key="1">
    <source>
        <dbReference type="SAM" id="MobiDB-lite"/>
    </source>
</evidence>